<proteinExistence type="predicted"/>
<evidence type="ECO:0000313" key="2">
    <source>
        <dbReference type="Proteomes" id="UP000232722"/>
    </source>
</evidence>
<dbReference type="EMBL" id="LLXJ01012057">
    <property type="protein sequence ID" value="PKB92172.1"/>
    <property type="molecule type" value="Genomic_DNA"/>
</dbReference>
<sequence length="67" mass="7608">KNEERARELLVWIQEAISSRQLRDPRKPRVLWAVFAVVSNCAKNLLEAMTIASEALRHSSDNYASPA</sequence>
<name>A0A2N0NC70_9GLOM</name>
<reference evidence="1 2" key="2">
    <citation type="submission" date="2017-09" db="EMBL/GenBank/DDBJ databases">
        <title>Extensive intraspecific genome diversity in a model arbuscular mycorrhizal fungus.</title>
        <authorList>
            <person name="Chen E.C."/>
            <person name="Morin E."/>
            <person name="Beaudet D."/>
            <person name="Noel J."/>
            <person name="Ndikumana S."/>
            <person name="Charron P."/>
            <person name="St-Onge C."/>
            <person name="Giorgi J."/>
            <person name="Grigoriev I.V."/>
            <person name="Roux C."/>
            <person name="Martin F.M."/>
            <person name="Corradi N."/>
        </authorList>
    </citation>
    <scope>NUCLEOTIDE SEQUENCE [LARGE SCALE GENOMIC DNA]</scope>
    <source>
        <strain evidence="1 2">A5</strain>
    </source>
</reference>
<comment type="caution">
    <text evidence="1">The sequence shown here is derived from an EMBL/GenBank/DDBJ whole genome shotgun (WGS) entry which is preliminary data.</text>
</comment>
<dbReference type="Proteomes" id="UP000232722">
    <property type="component" value="Unassembled WGS sequence"/>
</dbReference>
<dbReference type="AlphaFoldDB" id="A0A2N0NC70"/>
<reference evidence="1 2" key="1">
    <citation type="submission" date="2016-04" db="EMBL/GenBank/DDBJ databases">
        <title>Genome analyses suggest a sexual origin of heterokaryosis in a supposedly ancient asexual fungus.</title>
        <authorList>
            <person name="Ropars J."/>
            <person name="Sedzielewska K."/>
            <person name="Noel J."/>
            <person name="Charron P."/>
            <person name="Farinelli L."/>
            <person name="Marton T."/>
            <person name="Kruger M."/>
            <person name="Pelin A."/>
            <person name="Brachmann A."/>
            <person name="Corradi N."/>
        </authorList>
    </citation>
    <scope>NUCLEOTIDE SEQUENCE [LARGE SCALE GENOMIC DNA]</scope>
    <source>
        <strain evidence="1 2">A5</strain>
    </source>
</reference>
<organism evidence="1 2">
    <name type="scientific">Rhizophagus irregularis</name>
    <dbReference type="NCBI Taxonomy" id="588596"/>
    <lineage>
        <taxon>Eukaryota</taxon>
        <taxon>Fungi</taxon>
        <taxon>Fungi incertae sedis</taxon>
        <taxon>Mucoromycota</taxon>
        <taxon>Glomeromycotina</taxon>
        <taxon>Glomeromycetes</taxon>
        <taxon>Glomerales</taxon>
        <taxon>Glomeraceae</taxon>
        <taxon>Rhizophagus</taxon>
    </lineage>
</organism>
<feature type="non-terminal residue" evidence="1">
    <location>
        <position position="1"/>
    </location>
</feature>
<gene>
    <name evidence="1" type="ORF">RhiirA5_445743</name>
</gene>
<evidence type="ECO:0000313" key="1">
    <source>
        <dbReference type="EMBL" id="PKB92172.1"/>
    </source>
</evidence>
<accession>A0A2N0NC70</accession>
<protein>
    <submittedName>
        <fullName evidence="1">Uncharacterized protein</fullName>
    </submittedName>
</protein>